<gene>
    <name evidence="4" type="primary">LOC114337417</name>
</gene>
<dbReference type="Pfam" id="PF11176">
    <property type="entry name" value="Tma16"/>
    <property type="match status" value="1"/>
</dbReference>
<evidence type="ECO:0000313" key="3">
    <source>
        <dbReference type="Proteomes" id="UP001652700"/>
    </source>
</evidence>
<dbReference type="InterPro" id="IPR038356">
    <property type="entry name" value="Tma16_sf"/>
</dbReference>
<dbReference type="EnsemblMetazoa" id="XM_050650492.1">
    <property type="protein sequence ID" value="XP_050506449.1"/>
    <property type="gene ID" value="LOC126884535"/>
</dbReference>
<organism evidence="4">
    <name type="scientific">Diabrotica virgifera virgifera</name>
    <name type="common">western corn rootworm</name>
    <dbReference type="NCBI Taxonomy" id="50390"/>
    <lineage>
        <taxon>Eukaryota</taxon>
        <taxon>Metazoa</taxon>
        <taxon>Ecdysozoa</taxon>
        <taxon>Arthropoda</taxon>
        <taxon>Hexapoda</taxon>
        <taxon>Insecta</taxon>
        <taxon>Pterygota</taxon>
        <taxon>Neoptera</taxon>
        <taxon>Endopterygota</taxon>
        <taxon>Coleoptera</taxon>
        <taxon>Polyphaga</taxon>
        <taxon>Cucujiformia</taxon>
        <taxon>Chrysomeloidea</taxon>
        <taxon>Chrysomelidae</taxon>
        <taxon>Galerucinae</taxon>
        <taxon>Diabroticina</taxon>
        <taxon>Diabroticites</taxon>
        <taxon>Diabrotica</taxon>
    </lineage>
</organism>
<reference evidence="4" key="1">
    <citation type="submission" date="2025-04" db="UniProtKB">
        <authorList>
            <consortium name="RefSeq"/>
        </authorList>
    </citation>
    <scope>IDENTIFICATION</scope>
    <source>
        <tissue evidence="4">Whole insect</tissue>
    </source>
</reference>
<dbReference type="PANTHER" id="PTHR13349">
    <property type="entry name" value="TRANSLATION MACHINERY-ASSOCIATED PROTEIN 16"/>
    <property type="match status" value="1"/>
</dbReference>
<evidence type="ECO:0000256" key="1">
    <source>
        <dbReference type="ARBA" id="ARBA00034127"/>
    </source>
</evidence>
<dbReference type="FunCoup" id="A0A6P7GIP8">
    <property type="interactions" value="1057"/>
</dbReference>
<protein>
    <submittedName>
        <fullName evidence="4">Translation machinery-associated protein 16 homolog</fullName>
    </submittedName>
</protein>
<dbReference type="PANTHER" id="PTHR13349:SF2">
    <property type="entry name" value="TRANSLATION MACHINERY-ASSOCIATED PROTEIN 16"/>
    <property type="match status" value="1"/>
</dbReference>
<accession>A0A6P7GIP8</accession>
<keyword evidence="3" id="KW-1185">Reference proteome</keyword>
<dbReference type="Gene3D" id="1.20.1440.170">
    <property type="entry name" value="Translation machinery-associated protein 16-like"/>
    <property type="match status" value="1"/>
</dbReference>
<name>A0A6P7GIP8_DIAVI</name>
<dbReference type="Proteomes" id="UP001652700">
    <property type="component" value="Unplaced"/>
</dbReference>
<dbReference type="GO" id="GO:0005634">
    <property type="term" value="C:nucleus"/>
    <property type="evidence" value="ECO:0007669"/>
    <property type="project" value="TreeGrafter"/>
</dbReference>
<sequence>MGKVKQNIEKLKHPNSRQTKMLAKQIQKKNSRDKGKLATTLKLNAVGEKCKWFGSMLDPQFTNLTPGGLHKLIEQYLSRFDEEMEQIKLKHSIGNRKNRQHANREDIIRMTIERERGDFNTCGIELPDVFDINQFNYLQQWKGELRYLQNFKFKKFNKKYLEDEEEKRQKNANIME</sequence>
<dbReference type="InterPro" id="IPR021346">
    <property type="entry name" value="Tma16"/>
</dbReference>
<evidence type="ECO:0000313" key="2">
    <source>
        <dbReference type="EnsemblMetazoa" id="XP_050506449.1"/>
    </source>
</evidence>
<dbReference type="RefSeq" id="XP_028143640.1">
    <property type="nucleotide sequence ID" value="XM_028287839.1"/>
</dbReference>
<reference evidence="2" key="2">
    <citation type="submission" date="2025-05" db="UniProtKB">
        <authorList>
            <consortium name="EnsemblMetazoa"/>
        </authorList>
    </citation>
    <scope>IDENTIFICATION</scope>
</reference>
<dbReference type="OrthoDB" id="270284at2759"/>
<dbReference type="InParanoid" id="A0A6P7GIP8"/>
<dbReference type="AlphaFoldDB" id="A0A6P7GIP8"/>
<proteinExistence type="inferred from homology"/>
<comment type="similarity">
    <text evidence="1">Belongs to the TMA16 family.</text>
</comment>
<dbReference type="FunFam" id="1.20.1440.170:FF:000001">
    <property type="entry name" value="Translation machinery-associated 16 homolog"/>
    <property type="match status" value="1"/>
</dbReference>
<evidence type="ECO:0000313" key="4">
    <source>
        <dbReference type="RefSeq" id="XP_028143640.1"/>
    </source>
</evidence>